<dbReference type="Proteomes" id="UP000784880">
    <property type="component" value="Unassembled WGS sequence"/>
</dbReference>
<evidence type="ECO:0000313" key="3">
    <source>
        <dbReference type="Proteomes" id="UP000784880"/>
    </source>
</evidence>
<keyword evidence="3" id="KW-1185">Reference proteome</keyword>
<feature type="transmembrane region" description="Helical" evidence="1">
    <location>
        <begin position="7"/>
        <end position="33"/>
    </location>
</feature>
<evidence type="ECO:0000313" key="2">
    <source>
        <dbReference type="EMBL" id="MBU9711718.1"/>
    </source>
</evidence>
<gene>
    <name evidence="2" type="ORF">KS419_08215</name>
</gene>
<accession>A0ABS6JDG8</accession>
<dbReference type="RefSeq" id="WP_217065741.1">
    <property type="nucleotide sequence ID" value="NZ_JAHQCS010000081.1"/>
</dbReference>
<sequence length="115" mass="13790">MNKFKKIIFSLSIIFTIGFLYFFFSSSIFYGVIQFTELKHNDNDYTIIAKSLDNTEDKVFKIAPTDTLSFSIDGKYFQSSIVRIWDELNENQSYHVLYHSYDYRDKFILKRIYLD</sequence>
<reference evidence="2 3" key="1">
    <citation type="submission" date="2021-06" db="EMBL/GenBank/DDBJ databases">
        <title>Bacillus sp. RD4P76, an endophyte from a halophyte.</title>
        <authorList>
            <person name="Sun J.-Q."/>
        </authorList>
    </citation>
    <scope>NUCLEOTIDE SEQUENCE [LARGE SCALE GENOMIC DNA]</scope>
    <source>
        <strain evidence="2 3">CGMCC 1.15917</strain>
    </source>
</reference>
<keyword evidence="1" id="KW-0812">Transmembrane</keyword>
<proteinExistence type="predicted"/>
<evidence type="ECO:0000256" key="1">
    <source>
        <dbReference type="SAM" id="Phobius"/>
    </source>
</evidence>
<name>A0ABS6JDG8_9BACI</name>
<protein>
    <submittedName>
        <fullName evidence="2">Uncharacterized protein</fullName>
    </submittedName>
</protein>
<organism evidence="2 3">
    <name type="scientific">Evansella tamaricis</name>
    <dbReference type="NCBI Taxonomy" id="2069301"/>
    <lineage>
        <taxon>Bacteria</taxon>
        <taxon>Bacillati</taxon>
        <taxon>Bacillota</taxon>
        <taxon>Bacilli</taxon>
        <taxon>Bacillales</taxon>
        <taxon>Bacillaceae</taxon>
        <taxon>Evansella</taxon>
    </lineage>
</organism>
<keyword evidence="1" id="KW-1133">Transmembrane helix</keyword>
<keyword evidence="1" id="KW-0472">Membrane</keyword>
<comment type="caution">
    <text evidence="2">The sequence shown here is derived from an EMBL/GenBank/DDBJ whole genome shotgun (WGS) entry which is preliminary data.</text>
</comment>
<dbReference type="EMBL" id="JAHQCS010000081">
    <property type="protein sequence ID" value="MBU9711718.1"/>
    <property type="molecule type" value="Genomic_DNA"/>
</dbReference>